<reference evidence="16" key="1">
    <citation type="journal article" date="2019" name="Int. J. Syst. Evol. Microbiol.">
        <title>The Global Catalogue of Microorganisms (GCM) 10K type strain sequencing project: providing services to taxonomists for standard genome sequencing and annotation.</title>
        <authorList>
            <consortium name="The Broad Institute Genomics Platform"/>
            <consortium name="The Broad Institute Genome Sequencing Center for Infectious Disease"/>
            <person name="Wu L."/>
            <person name="Ma J."/>
        </authorList>
    </citation>
    <scope>NUCLEOTIDE SEQUENCE [LARGE SCALE GENOMIC DNA]</scope>
    <source>
        <strain evidence="16">JCM 13249</strain>
    </source>
</reference>
<keyword evidence="5 15" id="KW-0347">Helicase</keyword>
<dbReference type="InterPro" id="IPR014001">
    <property type="entry name" value="Helicase_ATP-bd"/>
</dbReference>
<dbReference type="SUPFAM" id="SSF52540">
    <property type="entry name" value="P-loop containing nucleoside triphosphate hydrolases"/>
    <property type="match status" value="1"/>
</dbReference>
<dbReference type="PROSITE" id="PS51194">
    <property type="entry name" value="HELICASE_CTER"/>
    <property type="match status" value="1"/>
</dbReference>
<keyword evidence="4" id="KW-0378">Hydrolase</keyword>
<evidence type="ECO:0000256" key="4">
    <source>
        <dbReference type="ARBA" id="ARBA00022801"/>
    </source>
</evidence>
<keyword evidence="8" id="KW-0413">Isomerase</keyword>
<sequence length="582" mass="63751">MRSQSPPTKRRVPDMLSNLMRALSFARIAKSRRDAVPRAARKRLTQAAREHFGWQELRPAQLTAMSALLRRRDALVVLPTGAGKSAVYQVPATLLPGPTVVISPLLALQHDQLSGLNGRDNPKLRGVRVSSAETPAQQERAIEAIRDGSAEFLFITPEQLANPQRRAQVRELRPSLVAVDEAHCISSWGHDFRPDYLALGHYLRDLGRPTIVALTATASPPVREDIVERLGLTDPATIISGLDRPNLTLTAVHCPTEEHRWRRLLAVLDRVKGTGIIYVPTRRAAEETAEKLTAKGYEAQAYHGAMAAGARAKRHEDFLDDRIPIMVATSAFGMGIDKPDIRWIIHLALPDSPDSYLQEIGRAGRDGQHSDTYLLYRGEDVSLQRYFTGGAPDAEEIAALAAVLREKPSTRTALRERTGLGQRKLAQLLALLEQIGVLVVDGNNLRVPPHAPEPAEAALLALAAAERHITVSRSRIDMMRAYAESESCRTRLLLAYFGEELADTCGHCDNCADGSAAEELAETENTERPFALNTTVHHKEWGSGMVLGYEGDRMTVLFDDVGYKTLSVPVVVAGGLLAHAAA</sequence>
<evidence type="ECO:0000256" key="10">
    <source>
        <dbReference type="ARBA" id="ARBA00034808"/>
    </source>
</evidence>
<dbReference type="InterPro" id="IPR004589">
    <property type="entry name" value="DNA_helicase_ATP-dep_RecQ"/>
</dbReference>
<dbReference type="InterPro" id="IPR032284">
    <property type="entry name" value="RecQ_Zn-bd"/>
</dbReference>
<evidence type="ECO:0000256" key="1">
    <source>
        <dbReference type="ARBA" id="ARBA00005446"/>
    </source>
</evidence>
<dbReference type="InterPro" id="IPR011545">
    <property type="entry name" value="DEAD/DEAH_box_helicase_dom"/>
</dbReference>
<name>A0ABP4X0C3_9ACTN</name>
<protein>
    <recommendedName>
        <fullName evidence="11">ATP-dependent DNA helicase RecQ</fullName>
        <ecNumber evidence="10">5.6.2.4</ecNumber>
    </recommendedName>
    <alternativeName>
        <fullName evidence="12">DNA 3'-5' helicase RecQ</fullName>
    </alternativeName>
</protein>
<dbReference type="PANTHER" id="PTHR13710">
    <property type="entry name" value="DNA HELICASE RECQ FAMILY MEMBER"/>
    <property type="match status" value="1"/>
</dbReference>
<evidence type="ECO:0000313" key="16">
    <source>
        <dbReference type="Proteomes" id="UP001500655"/>
    </source>
</evidence>
<dbReference type="Gene3D" id="3.40.50.300">
    <property type="entry name" value="P-loop containing nucleotide triphosphate hydrolases"/>
    <property type="match status" value="2"/>
</dbReference>
<keyword evidence="3" id="KW-0547">Nucleotide-binding</keyword>
<evidence type="ECO:0000256" key="3">
    <source>
        <dbReference type="ARBA" id="ARBA00022741"/>
    </source>
</evidence>
<dbReference type="Pfam" id="PF16124">
    <property type="entry name" value="RecQ_Zn_bind"/>
    <property type="match status" value="1"/>
</dbReference>
<comment type="similarity">
    <text evidence="1">Belongs to the helicase family. RecQ subfamily.</text>
</comment>
<accession>A0ABP4X0C3</accession>
<dbReference type="InterPro" id="IPR001650">
    <property type="entry name" value="Helicase_C-like"/>
</dbReference>
<dbReference type="NCBIfam" id="TIGR00614">
    <property type="entry name" value="recQ_fam"/>
    <property type="match status" value="1"/>
</dbReference>
<dbReference type="Gene3D" id="1.10.10.10">
    <property type="entry name" value="Winged helix-like DNA-binding domain superfamily/Winged helix DNA-binding domain"/>
    <property type="match status" value="1"/>
</dbReference>
<comment type="catalytic activity">
    <reaction evidence="9">
        <text>Couples ATP hydrolysis with the unwinding of duplex DNA by translocating in the 3'-5' direction.</text>
        <dbReference type="EC" id="5.6.2.4"/>
    </reaction>
</comment>
<keyword evidence="7" id="KW-0238">DNA-binding</keyword>
<dbReference type="EC" id="5.6.2.4" evidence="10"/>
<gene>
    <name evidence="15" type="ORF">GCM10009681_39230</name>
</gene>
<dbReference type="PANTHER" id="PTHR13710:SF105">
    <property type="entry name" value="ATP-DEPENDENT DNA HELICASE Q1"/>
    <property type="match status" value="1"/>
</dbReference>
<evidence type="ECO:0000256" key="8">
    <source>
        <dbReference type="ARBA" id="ARBA00023235"/>
    </source>
</evidence>
<evidence type="ECO:0000256" key="5">
    <source>
        <dbReference type="ARBA" id="ARBA00022806"/>
    </source>
</evidence>
<dbReference type="Pfam" id="PF00270">
    <property type="entry name" value="DEAD"/>
    <property type="match status" value="1"/>
</dbReference>
<dbReference type="Pfam" id="PF00271">
    <property type="entry name" value="Helicase_C"/>
    <property type="match status" value="1"/>
</dbReference>
<evidence type="ECO:0000256" key="2">
    <source>
        <dbReference type="ARBA" id="ARBA00022723"/>
    </source>
</evidence>
<evidence type="ECO:0000313" key="15">
    <source>
        <dbReference type="EMBL" id="GAA1764303.1"/>
    </source>
</evidence>
<evidence type="ECO:0000256" key="7">
    <source>
        <dbReference type="ARBA" id="ARBA00023125"/>
    </source>
</evidence>
<comment type="caution">
    <text evidence="15">The sequence shown here is derived from an EMBL/GenBank/DDBJ whole genome shotgun (WGS) entry which is preliminary data.</text>
</comment>
<keyword evidence="16" id="KW-1185">Reference proteome</keyword>
<dbReference type="SMART" id="SM00490">
    <property type="entry name" value="HELICc"/>
    <property type="match status" value="1"/>
</dbReference>
<dbReference type="Proteomes" id="UP001500655">
    <property type="component" value="Unassembled WGS sequence"/>
</dbReference>
<evidence type="ECO:0000259" key="13">
    <source>
        <dbReference type="PROSITE" id="PS51192"/>
    </source>
</evidence>
<organism evidence="15 16">
    <name type="scientific">Luedemannella helvata</name>
    <dbReference type="NCBI Taxonomy" id="349315"/>
    <lineage>
        <taxon>Bacteria</taxon>
        <taxon>Bacillati</taxon>
        <taxon>Actinomycetota</taxon>
        <taxon>Actinomycetes</taxon>
        <taxon>Micromonosporales</taxon>
        <taxon>Micromonosporaceae</taxon>
        <taxon>Luedemannella</taxon>
    </lineage>
</organism>
<evidence type="ECO:0000256" key="11">
    <source>
        <dbReference type="ARBA" id="ARBA00044535"/>
    </source>
</evidence>
<evidence type="ECO:0000259" key="14">
    <source>
        <dbReference type="PROSITE" id="PS51194"/>
    </source>
</evidence>
<evidence type="ECO:0000256" key="6">
    <source>
        <dbReference type="ARBA" id="ARBA00022840"/>
    </source>
</evidence>
<feature type="domain" description="Helicase C-terminal" evidence="14">
    <location>
        <begin position="263"/>
        <end position="415"/>
    </location>
</feature>
<keyword evidence="2" id="KW-0479">Metal-binding</keyword>
<evidence type="ECO:0000256" key="12">
    <source>
        <dbReference type="ARBA" id="ARBA00044550"/>
    </source>
</evidence>
<proteinExistence type="inferred from homology"/>
<dbReference type="SMART" id="SM00487">
    <property type="entry name" value="DEXDc"/>
    <property type="match status" value="1"/>
</dbReference>
<dbReference type="EMBL" id="BAAALS010000020">
    <property type="protein sequence ID" value="GAA1764303.1"/>
    <property type="molecule type" value="Genomic_DNA"/>
</dbReference>
<dbReference type="CDD" id="cd17920">
    <property type="entry name" value="DEXHc_RecQ"/>
    <property type="match status" value="1"/>
</dbReference>
<dbReference type="InterPro" id="IPR036388">
    <property type="entry name" value="WH-like_DNA-bd_sf"/>
</dbReference>
<feature type="domain" description="Helicase ATP-binding" evidence="13">
    <location>
        <begin position="65"/>
        <end position="236"/>
    </location>
</feature>
<keyword evidence="6" id="KW-0067">ATP-binding</keyword>
<dbReference type="InterPro" id="IPR027417">
    <property type="entry name" value="P-loop_NTPase"/>
</dbReference>
<dbReference type="GO" id="GO:0004386">
    <property type="term" value="F:helicase activity"/>
    <property type="evidence" value="ECO:0007669"/>
    <property type="project" value="UniProtKB-KW"/>
</dbReference>
<dbReference type="PROSITE" id="PS51192">
    <property type="entry name" value="HELICASE_ATP_BIND_1"/>
    <property type="match status" value="1"/>
</dbReference>
<evidence type="ECO:0000256" key="9">
    <source>
        <dbReference type="ARBA" id="ARBA00034617"/>
    </source>
</evidence>